<comment type="cofactor">
    <cofactor evidence="1">
        <name>Zn(2+)</name>
        <dbReference type="ChEBI" id="CHEBI:29105"/>
    </cofactor>
</comment>
<evidence type="ECO:0000313" key="8">
    <source>
        <dbReference type="EMBL" id="MCG4766032.1"/>
    </source>
</evidence>
<dbReference type="GO" id="GO:0046872">
    <property type="term" value="F:metal ion binding"/>
    <property type="evidence" value="ECO:0007669"/>
    <property type="project" value="UniProtKB-KW"/>
</dbReference>
<keyword evidence="5" id="KW-0175">Coiled coil</keyword>
<comment type="subcellular location">
    <subcellularLocation>
        <location evidence="2">Cytoplasm</location>
    </subcellularLocation>
</comment>
<dbReference type="InterPro" id="IPR018164">
    <property type="entry name" value="Ala-tRNA-synth_IIc_N"/>
</dbReference>
<dbReference type="GO" id="GO:0004813">
    <property type="term" value="F:alanine-tRNA ligase activity"/>
    <property type="evidence" value="ECO:0007669"/>
    <property type="project" value="UniProtKB-EC"/>
</dbReference>
<dbReference type="InterPro" id="IPR012947">
    <property type="entry name" value="tRNA_SAD"/>
</dbReference>
<evidence type="ECO:0000256" key="3">
    <source>
        <dbReference type="ARBA" id="ARBA00022723"/>
    </source>
</evidence>
<accession>A0A174AMU2</accession>
<proteinExistence type="predicted"/>
<evidence type="ECO:0000313" key="9">
    <source>
        <dbReference type="Proteomes" id="UP000095706"/>
    </source>
</evidence>
<feature type="domain" description="Alanyl-transfer RNA synthetases family profile" evidence="6">
    <location>
        <begin position="1"/>
        <end position="221"/>
    </location>
</feature>
<dbReference type="SUPFAM" id="SSF50447">
    <property type="entry name" value="Translation proteins"/>
    <property type="match status" value="1"/>
</dbReference>
<evidence type="ECO:0000313" key="7">
    <source>
        <dbReference type="EMBL" id="CUN88805.1"/>
    </source>
</evidence>
<dbReference type="SMART" id="SM00863">
    <property type="entry name" value="tRNA_SAD"/>
    <property type="match status" value="1"/>
</dbReference>
<dbReference type="Gene3D" id="3.30.980.10">
    <property type="entry name" value="Threonyl-trna Synthetase, Chain A, domain 2"/>
    <property type="match status" value="1"/>
</dbReference>
<dbReference type="PANTHER" id="PTHR43462">
    <property type="entry name" value="ALANYL-TRNA EDITING PROTEIN"/>
    <property type="match status" value="1"/>
</dbReference>
<sequence length="290" mass="32318">MSTTRLFDQDAYLGEFEATVERSVCEGGMYRVLLDQTAFFPEGGGQPADEGTLDGIFVTDVQEIDGEIWHTVEAPLEPGKTVVGKLDFEKRFSNMQNHCGEHIVSGIVHRIYGFNNVGFHMGSDVITVDFDGVLTEEQLYDVEQEANEAVLRNVPVTISYPSKEELETMDYRSKKEIEGQVRIVTIEGCDSCACCGTHVAKTGEIRLIKILSAQKYKGGVRVTMLSGEKAYADYCLKHINTLGIARLLSVKPEEAGDAVVRLKQKNIEMKKEIKQLKKELYALQGAPERK</sequence>
<name>A0A174AMU2_9FIRM</name>
<dbReference type="InterPro" id="IPR051335">
    <property type="entry name" value="Alanyl-tRNA_Editing_Enzymes"/>
</dbReference>
<evidence type="ECO:0000256" key="2">
    <source>
        <dbReference type="ARBA" id="ARBA00004496"/>
    </source>
</evidence>
<dbReference type="PANTHER" id="PTHR43462:SF1">
    <property type="entry name" value="ALANYL-TRNA EDITING PROTEIN AARSD1"/>
    <property type="match status" value="1"/>
</dbReference>
<evidence type="ECO:0000256" key="5">
    <source>
        <dbReference type="SAM" id="Coils"/>
    </source>
</evidence>
<dbReference type="Proteomes" id="UP000095706">
    <property type="component" value="Unassembled WGS sequence"/>
</dbReference>
<dbReference type="AlphaFoldDB" id="A0A174AMU2"/>
<dbReference type="Pfam" id="PF01411">
    <property type="entry name" value="tRNA-synt_2c"/>
    <property type="match status" value="1"/>
</dbReference>
<dbReference type="EC" id="6.1.1.7" evidence="7"/>
<dbReference type="Proteomes" id="UP001199915">
    <property type="component" value="Unassembled WGS sequence"/>
</dbReference>
<dbReference type="SUPFAM" id="SSF55186">
    <property type="entry name" value="ThrRS/AlaRS common domain"/>
    <property type="match status" value="1"/>
</dbReference>
<evidence type="ECO:0000256" key="1">
    <source>
        <dbReference type="ARBA" id="ARBA00001947"/>
    </source>
</evidence>
<dbReference type="GO" id="GO:0005737">
    <property type="term" value="C:cytoplasm"/>
    <property type="evidence" value="ECO:0007669"/>
    <property type="project" value="UniProtKB-SubCell"/>
</dbReference>
<keyword evidence="3" id="KW-0479">Metal-binding</keyword>
<dbReference type="EMBL" id="JAKNFS010000014">
    <property type="protein sequence ID" value="MCG4766032.1"/>
    <property type="molecule type" value="Genomic_DNA"/>
</dbReference>
<dbReference type="RefSeq" id="WP_055226602.1">
    <property type="nucleotide sequence ID" value="NZ_CYYV01000004.1"/>
</dbReference>
<reference evidence="8" key="2">
    <citation type="submission" date="2022-01" db="EMBL/GenBank/DDBJ databases">
        <title>Collection of gut derived symbiotic bacterial strains cultured from healthy donors.</title>
        <authorList>
            <person name="Lin H."/>
            <person name="Kohout C."/>
            <person name="Waligurski E."/>
            <person name="Pamer E.G."/>
        </authorList>
    </citation>
    <scope>NUCLEOTIDE SEQUENCE</scope>
    <source>
        <strain evidence="8">DFI.5.49</strain>
    </source>
</reference>
<evidence type="ECO:0000256" key="4">
    <source>
        <dbReference type="ARBA" id="ARBA00022833"/>
    </source>
</evidence>
<gene>
    <name evidence="7" type="primary">alaS_2</name>
    <name evidence="7" type="ORF">ERS852406_00845</name>
    <name evidence="8" type="ORF">L0N21_11010</name>
</gene>
<dbReference type="EMBL" id="CYYV01000004">
    <property type="protein sequence ID" value="CUN88805.1"/>
    <property type="molecule type" value="Genomic_DNA"/>
</dbReference>
<dbReference type="GO" id="GO:0003676">
    <property type="term" value="F:nucleic acid binding"/>
    <property type="evidence" value="ECO:0007669"/>
    <property type="project" value="InterPro"/>
</dbReference>
<keyword evidence="7" id="KW-0436">Ligase</keyword>
<dbReference type="GO" id="GO:0006419">
    <property type="term" value="P:alanyl-tRNA aminoacylation"/>
    <property type="evidence" value="ECO:0007669"/>
    <property type="project" value="InterPro"/>
</dbReference>
<dbReference type="Gene3D" id="2.40.30.130">
    <property type="match status" value="1"/>
</dbReference>
<keyword evidence="4" id="KW-0862">Zinc</keyword>
<dbReference type="InterPro" id="IPR018163">
    <property type="entry name" value="Thr/Ala-tRNA-synth_IIc_edit"/>
</dbReference>
<dbReference type="GO" id="GO:0005524">
    <property type="term" value="F:ATP binding"/>
    <property type="evidence" value="ECO:0007669"/>
    <property type="project" value="InterPro"/>
</dbReference>
<protein>
    <submittedName>
        <fullName evidence="7">Alanine--tRNA ligase</fullName>
        <ecNumber evidence="7">6.1.1.7</ecNumber>
    </submittedName>
    <submittedName>
        <fullName evidence="8">Alanyl-tRNA editing protein</fullName>
    </submittedName>
</protein>
<organism evidence="7 9">
    <name type="scientific">Fusicatenibacter saccharivorans</name>
    <dbReference type="NCBI Taxonomy" id="1150298"/>
    <lineage>
        <taxon>Bacteria</taxon>
        <taxon>Bacillati</taxon>
        <taxon>Bacillota</taxon>
        <taxon>Clostridia</taxon>
        <taxon>Lachnospirales</taxon>
        <taxon>Lachnospiraceae</taxon>
        <taxon>Fusicatenibacter</taxon>
    </lineage>
</organism>
<dbReference type="Pfam" id="PF07973">
    <property type="entry name" value="tRNA_SAD"/>
    <property type="match status" value="1"/>
</dbReference>
<dbReference type="InterPro" id="IPR009000">
    <property type="entry name" value="Transl_B-barrel_sf"/>
</dbReference>
<dbReference type="InterPro" id="IPR018165">
    <property type="entry name" value="Ala-tRNA-synth_IIc_core"/>
</dbReference>
<reference evidence="7 9" key="1">
    <citation type="submission" date="2015-09" db="EMBL/GenBank/DDBJ databases">
        <authorList>
            <consortium name="Pathogen Informatics"/>
        </authorList>
    </citation>
    <scope>NUCLEOTIDE SEQUENCE [LARGE SCALE GENOMIC DNA]</scope>
    <source>
        <strain evidence="7 9">2789STDY5608849</strain>
    </source>
</reference>
<evidence type="ECO:0000259" key="6">
    <source>
        <dbReference type="PROSITE" id="PS50860"/>
    </source>
</evidence>
<feature type="coiled-coil region" evidence="5">
    <location>
        <begin position="259"/>
        <end position="286"/>
    </location>
</feature>
<dbReference type="PROSITE" id="PS50860">
    <property type="entry name" value="AA_TRNA_LIGASE_II_ALA"/>
    <property type="match status" value="1"/>
</dbReference>
<dbReference type="GO" id="GO:0002161">
    <property type="term" value="F:aminoacyl-tRNA deacylase activity"/>
    <property type="evidence" value="ECO:0007669"/>
    <property type="project" value="UniProtKB-ARBA"/>
</dbReference>